<dbReference type="PRINTS" id="PR00081">
    <property type="entry name" value="GDHRDH"/>
</dbReference>
<comment type="similarity">
    <text evidence="1">Belongs to the short-chain dehydrogenases/reductases (SDR) family.</text>
</comment>
<dbReference type="AlphaFoldDB" id="M8CJP9"/>
<protein>
    <submittedName>
        <fullName evidence="3">Momilactone A synthase</fullName>
    </submittedName>
</protein>
<keyword evidence="2" id="KW-0560">Oxidoreductase</keyword>
<dbReference type="GO" id="GO:0016491">
    <property type="term" value="F:oxidoreductase activity"/>
    <property type="evidence" value="ECO:0007669"/>
    <property type="project" value="UniProtKB-KW"/>
</dbReference>
<evidence type="ECO:0000256" key="2">
    <source>
        <dbReference type="ARBA" id="ARBA00023002"/>
    </source>
</evidence>
<accession>M8CJP9</accession>
<dbReference type="InterPro" id="IPR002347">
    <property type="entry name" value="SDR_fam"/>
</dbReference>
<dbReference type="PANTHER" id="PTHR43180">
    <property type="entry name" value="3-OXOACYL-(ACYL-CARRIER-PROTEIN) REDUCTASE (AFU_ORTHOLOGUE AFUA_6G11210)"/>
    <property type="match status" value="1"/>
</dbReference>
<reference evidence="3" key="1">
    <citation type="submission" date="2015-06" db="UniProtKB">
        <authorList>
            <consortium name="EnsemblPlants"/>
        </authorList>
    </citation>
    <scope>IDENTIFICATION</scope>
</reference>
<sequence length="233" mass="24454">MQGLLELLLFPPRFGGESSCCAAVVAGLIGQCGYSTALSSQRLARKVAVITGAASGIGKATMVEFVRNGAKVVLADVQDDLGRALAAELCADSTSYSRCDVNDEAQVAAVIDLDVACHGKLDIMLNNTGIMGSLARPELGALDLADFDAINNRASWPGSSTWPAPWRRAARAVSSARPASPHSNEPCPTLPVVCLFSGEDSVHEDTLVARWVYSGLNGIVHLIILLSHGCPPR</sequence>
<dbReference type="Pfam" id="PF00106">
    <property type="entry name" value="adh_short"/>
    <property type="match status" value="1"/>
</dbReference>
<dbReference type="PANTHER" id="PTHR43180:SF38">
    <property type="entry name" value="GENOME ASSEMBLY, CHROMOSOME: II"/>
    <property type="match status" value="1"/>
</dbReference>
<dbReference type="Gene3D" id="3.40.50.720">
    <property type="entry name" value="NAD(P)-binding Rossmann-like Domain"/>
    <property type="match status" value="1"/>
</dbReference>
<dbReference type="EnsemblPlants" id="EMT27552">
    <property type="protein sequence ID" value="EMT27552"/>
    <property type="gene ID" value="F775_17121"/>
</dbReference>
<organism evidence="3">
    <name type="scientific">Aegilops tauschii</name>
    <name type="common">Tausch's goatgrass</name>
    <name type="synonym">Aegilops squarrosa</name>
    <dbReference type="NCBI Taxonomy" id="37682"/>
    <lineage>
        <taxon>Eukaryota</taxon>
        <taxon>Viridiplantae</taxon>
        <taxon>Streptophyta</taxon>
        <taxon>Embryophyta</taxon>
        <taxon>Tracheophyta</taxon>
        <taxon>Spermatophyta</taxon>
        <taxon>Magnoliopsida</taxon>
        <taxon>Liliopsida</taxon>
        <taxon>Poales</taxon>
        <taxon>Poaceae</taxon>
        <taxon>BOP clade</taxon>
        <taxon>Pooideae</taxon>
        <taxon>Triticodae</taxon>
        <taxon>Triticeae</taxon>
        <taxon>Triticinae</taxon>
        <taxon>Aegilops</taxon>
    </lineage>
</organism>
<evidence type="ECO:0000256" key="1">
    <source>
        <dbReference type="ARBA" id="ARBA00006484"/>
    </source>
</evidence>
<dbReference type="SUPFAM" id="SSF51735">
    <property type="entry name" value="NAD(P)-binding Rossmann-fold domains"/>
    <property type="match status" value="1"/>
</dbReference>
<proteinExistence type="inferred from homology"/>
<evidence type="ECO:0000313" key="3">
    <source>
        <dbReference type="EnsemblPlants" id="EMT27552"/>
    </source>
</evidence>
<name>M8CJP9_AEGTA</name>
<dbReference type="InterPro" id="IPR036291">
    <property type="entry name" value="NAD(P)-bd_dom_sf"/>
</dbReference>